<dbReference type="Proteomes" id="UP000077868">
    <property type="component" value="Chromosome"/>
</dbReference>
<protein>
    <recommendedName>
        <fullName evidence="1">DUF559 domain-containing protein</fullName>
    </recommendedName>
</protein>
<evidence type="ECO:0000313" key="2">
    <source>
        <dbReference type="EMBL" id="ANH38420.1"/>
    </source>
</evidence>
<dbReference type="EMBL" id="CP015079">
    <property type="protein sequence ID" value="ANH38420.1"/>
    <property type="molecule type" value="Genomic_DNA"/>
</dbReference>
<evidence type="ECO:0000259" key="1">
    <source>
        <dbReference type="Pfam" id="PF04480"/>
    </source>
</evidence>
<dbReference type="KEGG" id="ndk:I601_1992"/>
<dbReference type="Gene3D" id="3.40.960.10">
    <property type="entry name" value="VSR Endonuclease"/>
    <property type="match status" value="1"/>
</dbReference>
<sequence length="292" mass="31219">MDVVDLVADLGGVARRSVIQKVVPRADLDRAVAGGLLVRDARGLYVLPGVDDARRAAARLGGVLCGPSAALLHGWGVKTAPDRPHVLVSRGRRVPPRERHRVHLHRGDGVPHEDGVVVAEVALEQCLRWLPFDEALCVADSALREGMAPGVLARLADGAGPGARSLARVCALASPLAANPFESTLRAICAGVPGLQVVPQVVIAGLGVRPDLVDERLRIVLEADSFEWHGGRAALAADARRYNLLVVEGWLVLRFSYEEVMGEPDRVQEVLRQAVALAEVLRERGRRRGGAA</sequence>
<evidence type="ECO:0000313" key="3">
    <source>
        <dbReference type="Proteomes" id="UP000077868"/>
    </source>
</evidence>
<dbReference type="InterPro" id="IPR007569">
    <property type="entry name" value="DUF559"/>
</dbReference>
<dbReference type="OrthoDB" id="4310518at2"/>
<accession>A0A1A9GL62</accession>
<dbReference type="Pfam" id="PF04480">
    <property type="entry name" value="DUF559"/>
    <property type="match status" value="1"/>
</dbReference>
<dbReference type="SUPFAM" id="SSF52980">
    <property type="entry name" value="Restriction endonuclease-like"/>
    <property type="match status" value="1"/>
</dbReference>
<name>A0A1A9GL62_9ACTN</name>
<reference evidence="2 3" key="1">
    <citation type="submission" date="2016-03" db="EMBL/GenBank/DDBJ databases">
        <title>Complete genome sequence of a soil Actinobacterium, Nocardioides dokdonensis FR1436.</title>
        <authorList>
            <person name="Kwon S.-K."/>
            <person name="Kim K."/>
            <person name="Kim J.F."/>
        </authorList>
    </citation>
    <scope>NUCLEOTIDE SEQUENCE [LARGE SCALE GENOMIC DNA]</scope>
    <source>
        <strain evidence="2 3">FR1436</strain>
    </source>
</reference>
<keyword evidence="3" id="KW-1185">Reference proteome</keyword>
<dbReference type="AlphaFoldDB" id="A0A1A9GL62"/>
<proteinExistence type="predicted"/>
<dbReference type="RefSeq" id="WP_084527412.1">
    <property type="nucleotide sequence ID" value="NZ_CP015079.1"/>
</dbReference>
<dbReference type="PATRIC" id="fig|1300347.3.peg.1991"/>
<gene>
    <name evidence="2" type="ORF">I601_1992</name>
</gene>
<organism evidence="2 3">
    <name type="scientific">Nocardioides dokdonensis FR1436</name>
    <dbReference type="NCBI Taxonomy" id="1300347"/>
    <lineage>
        <taxon>Bacteria</taxon>
        <taxon>Bacillati</taxon>
        <taxon>Actinomycetota</taxon>
        <taxon>Actinomycetes</taxon>
        <taxon>Propionibacteriales</taxon>
        <taxon>Nocardioidaceae</taxon>
        <taxon>Nocardioides</taxon>
    </lineage>
</organism>
<dbReference type="InterPro" id="IPR011335">
    <property type="entry name" value="Restrct_endonuc-II-like"/>
</dbReference>
<feature type="domain" description="DUF559" evidence="1">
    <location>
        <begin position="211"/>
        <end position="273"/>
    </location>
</feature>
<dbReference type="STRING" id="1300347.I601_1992"/>